<feature type="region of interest" description="Disordered" evidence="1">
    <location>
        <begin position="1"/>
        <end position="23"/>
    </location>
</feature>
<reference evidence="2 3" key="1">
    <citation type="submission" date="2019-08" db="EMBL/GenBank/DDBJ databases">
        <title>In-depth cultivation of the pig gut microbiome towards novel bacterial diversity and tailored functional studies.</title>
        <authorList>
            <person name="Wylensek D."/>
            <person name="Hitch T.C.A."/>
            <person name="Clavel T."/>
        </authorList>
    </citation>
    <scope>NUCLEOTIDE SEQUENCE [LARGE SCALE GENOMIC DNA]</scope>
    <source>
        <strain evidence="2 3">WCA-MUC-591-APC-4B</strain>
    </source>
</reference>
<name>A0A6N7X309_9FIRM</name>
<dbReference type="Proteomes" id="UP000469424">
    <property type="component" value="Unassembled WGS sequence"/>
</dbReference>
<comment type="caution">
    <text evidence="2">The sequence shown here is derived from an EMBL/GenBank/DDBJ whole genome shotgun (WGS) entry which is preliminary data.</text>
</comment>
<proteinExistence type="predicted"/>
<protein>
    <submittedName>
        <fullName evidence="2">Uncharacterized protein</fullName>
    </submittedName>
</protein>
<accession>A0A6N7X309</accession>
<keyword evidence="3" id="KW-1185">Reference proteome</keyword>
<organism evidence="2 3">
    <name type="scientific">Mogibacterium kristiansenii</name>
    <dbReference type="NCBI Taxonomy" id="2606708"/>
    <lineage>
        <taxon>Bacteria</taxon>
        <taxon>Bacillati</taxon>
        <taxon>Bacillota</taxon>
        <taxon>Clostridia</taxon>
        <taxon>Peptostreptococcales</taxon>
        <taxon>Anaerovoracaceae</taxon>
        <taxon>Mogibacterium</taxon>
    </lineage>
</organism>
<gene>
    <name evidence="2" type="ORF">FYJ65_01515</name>
</gene>
<evidence type="ECO:0000256" key="1">
    <source>
        <dbReference type="SAM" id="MobiDB-lite"/>
    </source>
</evidence>
<feature type="compositionally biased region" description="Basic and acidic residues" evidence="1">
    <location>
        <begin position="1"/>
        <end position="18"/>
    </location>
</feature>
<evidence type="ECO:0000313" key="3">
    <source>
        <dbReference type="Proteomes" id="UP000469424"/>
    </source>
</evidence>
<sequence length="68" mass="8007">MRNQKESYSAHHENESRRSAMPVAKRAKQFMPFSAVQGLQEALHRKEAEIEDYDTIEHISEQEMIEEC</sequence>
<dbReference type="EMBL" id="VUNA01000002">
    <property type="protein sequence ID" value="MST70027.1"/>
    <property type="molecule type" value="Genomic_DNA"/>
</dbReference>
<evidence type="ECO:0000313" key="2">
    <source>
        <dbReference type="EMBL" id="MST70027.1"/>
    </source>
</evidence>
<dbReference type="AlphaFoldDB" id="A0A6N7X309"/>